<dbReference type="GeneID" id="118468778"/>
<dbReference type="STRING" id="7167.A0A182FAP9"/>
<dbReference type="Gene3D" id="3.40.1800.20">
    <property type="match status" value="1"/>
</dbReference>
<evidence type="ECO:0000313" key="2">
    <source>
        <dbReference type="EnsemblMetazoa" id="AALB003579-PA"/>
    </source>
</evidence>
<protein>
    <submittedName>
        <fullName evidence="2">Uncharacterized protein</fullName>
    </submittedName>
</protein>
<dbReference type="SUPFAM" id="SSF57716">
    <property type="entry name" value="Glucocorticoid receptor-like (DNA-binding domain)"/>
    <property type="match status" value="1"/>
</dbReference>
<dbReference type="AlphaFoldDB" id="A0A182FAP9"/>
<dbReference type="Pfam" id="PF07776">
    <property type="entry name" value="zf-AD"/>
    <property type="match status" value="1"/>
</dbReference>
<dbReference type="PANTHER" id="PTHR39942">
    <property type="entry name" value="BCDNA.LD26519-RELATED"/>
    <property type="match status" value="1"/>
</dbReference>
<dbReference type="PROSITE" id="PS51915">
    <property type="entry name" value="ZAD"/>
    <property type="match status" value="1"/>
</dbReference>
<dbReference type="OrthoDB" id="6600346at2759"/>
<reference evidence="2 3" key="1">
    <citation type="journal article" date="2017" name="G3 (Bethesda)">
        <title>The Physical Genome Mapping of Anopheles albimanus Corrected Scaffold Misassemblies and Identified Interarm Rearrangements in Genus Anopheles.</title>
        <authorList>
            <person name="Artemov G.N."/>
            <person name="Peery A.N."/>
            <person name="Jiang X."/>
            <person name="Tu Z."/>
            <person name="Stegniy V.N."/>
            <person name="Sharakhova M.V."/>
            <person name="Sharakhov I.V."/>
        </authorList>
    </citation>
    <scope>NUCLEOTIDE SEQUENCE [LARGE SCALE GENOMIC DNA]</scope>
    <source>
        <strain evidence="2 3">ALBI9_A</strain>
    </source>
</reference>
<dbReference type="EnsemblMetazoa" id="AALB003579-RA">
    <property type="protein sequence ID" value="AALB003579-PA"/>
    <property type="gene ID" value="AALB003579"/>
</dbReference>
<keyword evidence="3" id="KW-1185">Reference proteome</keyword>
<feature type="region of interest" description="Disordered" evidence="1">
    <location>
        <begin position="104"/>
        <end position="130"/>
    </location>
</feature>
<dbReference type="PANTHER" id="PTHR39942:SF1">
    <property type="entry name" value="BCDNA.LD26519-RELATED"/>
    <property type="match status" value="1"/>
</dbReference>
<organism evidence="2 3">
    <name type="scientific">Anopheles albimanus</name>
    <name type="common">New world malaria mosquito</name>
    <dbReference type="NCBI Taxonomy" id="7167"/>
    <lineage>
        <taxon>Eukaryota</taxon>
        <taxon>Metazoa</taxon>
        <taxon>Ecdysozoa</taxon>
        <taxon>Arthropoda</taxon>
        <taxon>Hexapoda</taxon>
        <taxon>Insecta</taxon>
        <taxon>Pterygota</taxon>
        <taxon>Neoptera</taxon>
        <taxon>Endopterygota</taxon>
        <taxon>Diptera</taxon>
        <taxon>Nematocera</taxon>
        <taxon>Culicoidea</taxon>
        <taxon>Culicidae</taxon>
        <taxon>Anophelinae</taxon>
        <taxon>Anopheles</taxon>
    </lineage>
</organism>
<dbReference type="InterPro" id="IPR012934">
    <property type="entry name" value="Znf_AD"/>
</dbReference>
<reference evidence="2" key="2">
    <citation type="submission" date="2022-08" db="UniProtKB">
        <authorList>
            <consortium name="EnsemblMetazoa"/>
        </authorList>
    </citation>
    <scope>IDENTIFICATION</scope>
    <source>
        <strain evidence="2">STECLA/ALBI9_A</strain>
    </source>
</reference>
<proteinExistence type="predicted"/>
<dbReference type="VEuPathDB" id="VectorBase:AALB003579"/>
<sequence length="188" mass="21355">MGNPVKSRICRLCLSQDELQVSVYSEYARRLRLLNKIKRILPIEIEPDDPLPKTVCSCCLMHVNKFYEFYNTTLSSKRVLVGMREDIPDPPNHSRTRGEVLPVFNISDDDSDHASSTRSPSAKRQADRCRPKLQDLEEILTQSPQIQHPPVTIPSSSTVSSAVAAVFFENRLKQNPKKKLNFGTAEFK</sequence>
<dbReference type="RefSeq" id="XP_035795862.1">
    <property type="nucleotide sequence ID" value="XM_035939969.1"/>
</dbReference>
<dbReference type="Proteomes" id="UP000069272">
    <property type="component" value="Chromosome 2R"/>
</dbReference>
<name>A0A182FAP9_ANOAL</name>
<dbReference type="VEuPathDB" id="VectorBase:AALB20_036957"/>
<dbReference type="KEGG" id="aali:118468778"/>
<dbReference type="SMART" id="SM00868">
    <property type="entry name" value="zf-AD"/>
    <property type="match status" value="1"/>
</dbReference>
<evidence type="ECO:0000313" key="3">
    <source>
        <dbReference type="Proteomes" id="UP000069272"/>
    </source>
</evidence>
<accession>A0A182FAP9</accession>
<dbReference type="GO" id="GO:0005634">
    <property type="term" value="C:nucleus"/>
    <property type="evidence" value="ECO:0007669"/>
    <property type="project" value="InterPro"/>
</dbReference>
<evidence type="ECO:0000256" key="1">
    <source>
        <dbReference type="SAM" id="MobiDB-lite"/>
    </source>
</evidence>
<dbReference type="GO" id="GO:0008270">
    <property type="term" value="F:zinc ion binding"/>
    <property type="evidence" value="ECO:0007669"/>
    <property type="project" value="UniProtKB-UniRule"/>
</dbReference>